<dbReference type="InterPro" id="IPR024628">
    <property type="entry name" value="Sulfotransferase_Stf0_dom"/>
</dbReference>
<dbReference type="SUPFAM" id="SSF52540">
    <property type="entry name" value="P-loop containing nucleoside triphosphate hydrolases"/>
    <property type="match status" value="1"/>
</dbReference>
<dbReference type="Proteomes" id="UP000558284">
    <property type="component" value="Unassembled WGS sequence"/>
</dbReference>
<dbReference type="GO" id="GO:0016740">
    <property type="term" value="F:transferase activity"/>
    <property type="evidence" value="ECO:0007669"/>
    <property type="project" value="UniProtKB-KW"/>
</dbReference>
<dbReference type="EMBL" id="JACDTY010000004">
    <property type="protein sequence ID" value="MBA1140784.1"/>
    <property type="molecule type" value="Genomic_DNA"/>
</dbReference>
<keyword evidence="3" id="KW-1185">Reference proteome</keyword>
<dbReference type="AlphaFoldDB" id="A0A838B4W3"/>
<dbReference type="RefSeq" id="WP_181057443.1">
    <property type="nucleotide sequence ID" value="NZ_JACDTY010000004.1"/>
</dbReference>
<sequence length="255" mass="29332">MLISPPTGWKPPGKTLIIATLQRSGSTLLCEKMRSTGVLGNPEEYFNREEKTPTVERCARIAASATPNGVAATKLFPSHFYELSRDIRLTEWFPDPGWIYLERRDRLGQAISWAKAWQDGAWTSKTDAVKKAEYSAYGIDFALAQIAIGTGRWNSFFARTGIEPLRLFYEDTLDDFDSISQRIGLLAGLDAPVPREGKVSLRPQRNEESDEWRRRFLAESGNPDDFDRPIVRLRKRRRSKWMFWRKWFRGAAAKR</sequence>
<dbReference type="InterPro" id="IPR027417">
    <property type="entry name" value="P-loop_NTPase"/>
</dbReference>
<gene>
    <name evidence="2" type="ORF">H0241_11020</name>
</gene>
<feature type="domain" description="Sulphotransferase Stf0" evidence="1">
    <location>
        <begin position="17"/>
        <end position="50"/>
    </location>
</feature>
<accession>A0A838B4W3</accession>
<evidence type="ECO:0000259" key="1">
    <source>
        <dbReference type="Pfam" id="PF09037"/>
    </source>
</evidence>
<dbReference type="Gene3D" id="3.40.50.300">
    <property type="entry name" value="P-loop containing nucleotide triphosphate hydrolases"/>
    <property type="match status" value="1"/>
</dbReference>
<comment type="caution">
    <text evidence="2">The sequence shown here is derived from an EMBL/GenBank/DDBJ whole genome shotgun (WGS) entry which is preliminary data.</text>
</comment>
<dbReference type="PIRSF" id="PIRSF021497">
    <property type="entry name" value="Sulphotransferase_Stf0"/>
    <property type="match status" value="1"/>
</dbReference>
<evidence type="ECO:0000313" key="2">
    <source>
        <dbReference type="EMBL" id="MBA1140784.1"/>
    </source>
</evidence>
<name>A0A838B4W3_9HYPH</name>
<dbReference type="Pfam" id="PF09037">
    <property type="entry name" value="Sulphotransf"/>
    <property type="match status" value="2"/>
</dbReference>
<feature type="domain" description="Sulphotransferase Stf0" evidence="1">
    <location>
        <begin position="73"/>
        <end position="218"/>
    </location>
</feature>
<organism evidence="2 3">
    <name type="scientific">Mesorhizobium neociceri</name>
    <dbReference type="NCBI Taxonomy" id="1307853"/>
    <lineage>
        <taxon>Bacteria</taxon>
        <taxon>Pseudomonadati</taxon>
        <taxon>Pseudomonadota</taxon>
        <taxon>Alphaproteobacteria</taxon>
        <taxon>Hyphomicrobiales</taxon>
        <taxon>Phyllobacteriaceae</taxon>
        <taxon>Mesorhizobium</taxon>
    </lineage>
</organism>
<protein>
    <submittedName>
        <fullName evidence="2">Stf0 sulfotransferase</fullName>
    </submittedName>
</protein>
<reference evidence="2 3" key="1">
    <citation type="submission" date="2020-07" db="EMBL/GenBank/DDBJ databases">
        <title>Definition of the novel symbiovar canariense within Mesorhizobium novociceri, a new species of genus Mesorhizobium nodulating Cicer canariense in the Caldera de Taburiente National Park (La Palma, Canary Islands).</title>
        <authorList>
            <person name="Leon-Barrios M."/>
            <person name="Perez-Yepez J."/>
            <person name="Flores-Felix J.D."/>
            <person name="Ramirez-Baena M.H."/>
            <person name="Pulido-Suarez L."/>
            <person name="Igual J.M."/>
            <person name="Velazquez E."/>
            <person name="Peix A."/>
        </authorList>
    </citation>
    <scope>NUCLEOTIDE SEQUENCE [LARGE SCALE GENOMIC DNA]</scope>
    <source>
        <strain evidence="2 3">CCANP35</strain>
    </source>
</reference>
<evidence type="ECO:0000313" key="3">
    <source>
        <dbReference type="Proteomes" id="UP000558284"/>
    </source>
</evidence>
<proteinExistence type="predicted"/>
<keyword evidence="2" id="KW-0808">Transferase</keyword>
<dbReference type="InterPro" id="IPR015124">
    <property type="entry name" value="Stf0"/>
</dbReference>